<dbReference type="RefSeq" id="WP_163234246.1">
    <property type="nucleotide sequence ID" value="NZ_CP048617.1"/>
</dbReference>
<organism evidence="1 2">
    <name type="scientific">Caloranaerobacter azorensis</name>
    <dbReference type="NCBI Taxonomy" id="116090"/>
    <lineage>
        <taxon>Bacteria</taxon>
        <taxon>Bacillati</taxon>
        <taxon>Bacillota</taxon>
        <taxon>Tissierellia</taxon>
        <taxon>Tissierellales</taxon>
        <taxon>Thermohalobacteraceae</taxon>
        <taxon>Caloranaerobacter</taxon>
    </lineage>
</organism>
<dbReference type="Proteomes" id="UP000464452">
    <property type="component" value="Chromosome"/>
</dbReference>
<name>A0A6P1YDK1_9FIRM</name>
<reference evidence="1 2" key="1">
    <citation type="submission" date="2020-02" db="EMBL/GenBank/DDBJ databases">
        <title>Thermophilic hydrogen producing bacteria, Caloranaerobacter azorensis.</title>
        <authorList>
            <person name="Baek K."/>
        </authorList>
    </citation>
    <scope>NUCLEOTIDE SEQUENCE [LARGE SCALE GENOMIC DNA]</scope>
    <source>
        <strain evidence="1 2">T3-1</strain>
    </source>
</reference>
<proteinExistence type="predicted"/>
<sequence length="56" mass="6526">MQNLHAIAYAVLTYRRLEGQEYDEECFANVMEALMNNYTEDEVVKIVYGEEGKQCC</sequence>
<dbReference type="KEGG" id="cazo:G3A45_01320"/>
<accession>A0A6P1YDK1</accession>
<evidence type="ECO:0000313" key="2">
    <source>
        <dbReference type="Proteomes" id="UP000464452"/>
    </source>
</evidence>
<dbReference type="AlphaFoldDB" id="A0A6P1YDK1"/>
<evidence type="ECO:0000313" key="1">
    <source>
        <dbReference type="EMBL" id="QIB26066.1"/>
    </source>
</evidence>
<protein>
    <submittedName>
        <fullName evidence="1">Uncharacterized protein</fullName>
    </submittedName>
</protein>
<gene>
    <name evidence="1" type="ORF">G3A45_01320</name>
</gene>
<dbReference type="EMBL" id="CP048617">
    <property type="protein sequence ID" value="QIB26066.1"/>
    <property type="molecule type" value="Genomic_DNA"/>
</dbReference>